<dbReference type="InterPro" id="IPR001206">
    <property type="entry name" value="Diacylglycerol_kinase_cat_dom"/>
</dbReference>
<dbReference type="PROSITE" id="PS50146">
    <property type="entry name" value="DAGK"/>
    <property type="match status" value="1"/>
</dbReference>
<dbReference type="InterPro" id="IPR050187">
    <property type="entry name" value="Lipid_Phosphate_FormReg"/>
</dbReference>
<dbReference type="SMART" id="SM00046">
    <property type="entry name" value="DAGKc"/>
    <property type="match status" value="1"/>
</dbReference>
<keyword evidence="5" id="KW-1185">Reference proteome</keyword>
<evidence type="ECO:0000259" key="3">
    <source>
        <dbReference type="PROSITE" id="PS50146"/>
    </source>
</evidence>
<organism evidence="4 5">
    <name type="scientific">Corynebacterium lactis RW2-5</name>
    <dbReference type="NCBI Taxonomy" id="1408189"/>
    <lineage>
        <taxon>Bacteria</taxon>
        <taxon>Bacillati</taxon>
        <taxon>Actinomycetota</taxon>
        <taxon>Actinomycetes</taxon>
        <taxon>Mycobacteriales</taxon>
        <taxon>Corynebacteriaceae</taxon>
        <taxon>Corynebacterium</taxon>
    </lineage>
</organism>
<name>A0A0K2GYJ1_9CORY</name>
<dbReference type="KEGG" id="clw:CLAC_02915"/>
<evidence type="ECO:0000256" key="2">
    <source>
        <dbReference type="ARBA" id="ARBA00005983"/>
    </source>
</evidence>
<dbReference type="STRING" id="1408189.CLAC_02915"/>
<dbReference type="Proteomes" id="UP000058446">
    <property type="component" value="Chromosome"/>
</dbReference>
<reference evidence="4 5" key="1">
    <citation type="submission" date="2013-10" db="EMBL/GenBank/DDBJ databases">
        <title>Complete genome sequence of Corynebacterium lactis DSM 45799(T), isolated from raw cow milk.</title>
        <authorList>
            <person name="Ruckert C."/>
            <person name="Albersmeier A."/>
            <person name="Lipski A."/>
            <person name="Kalinowski J."/>
        </authorList>
    </citation>
    <scope>NUCLEOTIDE SEQUENCE [LARGE SCALE GENOMIC DNA]</scope>
    <source>
        <strain evidence="4 5">RW2-5</strain>
    </source>
</reference>
<dbReference type="Pfam" id="PF00781">
    <property type="entry name" value="DAGK_cat"/>
    <property type="match status" value="1"/>
</dbReference>
<evidence type="ECO:0000313" key="4">
    <source>
        <dbReference type="EMBL" id="ALA66857.1"/>
    </source>
</evidence>
<dbReference type="EMBL" id="CP006841">
    <property type="protein sequence ID" value="ALA66857.1"/>
    <property type="molecule type" value="Genomic_DNA"/>
</dbReference>
<dbReference type="Gene3D" id="2.60.200.40">
    <property type="match status" value="1"/>
</dbReference>
<dbReference type="PANTHER" id="PTHR12358">
    <property type="entry name" value="SPHINGOSINE KINASE"/>
    <property type="match status" value="1"/>
</dbReference>
<evidence type="ECO:0000256" key="1">
    <source>
        <dbReference type="ARBA" id="ARBA00001946"/>
    </source>
</evidence>
<accession>A0A0K2GYJ1</accession>
<dbReference type="AlphaFoldDB" id="A0A0K2GYJ1"/>
<dbReference type="Gene3D" id="3.40.50.10330">
    <property type="entry name" value="Probable inorganic polyphosphate/atp-NAD kinase, domain 1"/>
    <property type="match status" value="1"/>
</dbReference>
<dbReference type="InterPro" id="IPR017438">
    <property type="entry name" value="ATP-NAD_kinase_N"/>
</dbReference>
<comment type="cofactor">
    <cofactor evidence="1">
        <name>Mg(2+)</name>
        <dbReference type="ChEBI" id="CHEBI:18420"/>
    </cofactor>
</comment>
<gene>
    <name evidence="4" type="ORF">CLAC_02915</name>
</gene>
<dbReference type="PATRIC" id="fig|1408189.4.peg.580"/>
<dbReference type="GO" id="GO:0005886">
    <property type="term" value="C:plasma membrane"/>
    <property type="evidence" value="ECO:0007669"/>
    <property type="project" value="TreeGrafter"/>
</dbReference>
<dbReference type="SUPFAM" id="SSF111331">
    <property type="entry name" value="NAD kinase/diacylglycerol kinase-like"/>
    <property type="match status" value="1"/>
</dbReference>
<evidence type="ECO:0000313" key="5">
    <source>
        <dbReference type="Proteomes" id="UP000058446"/>
    </source>
</evidence>
<comment type="similarity">
    <text evidence="2">Belongs to the diacylglycerol/lipid kinase family.</text>
</comment>
<feature type="domain" description="DAGKc" evidence="3">
    <location>
        <begin position="1"/>
        <end position="148"/>
    </location>
</feature>
<dbReference type="GO" id="GO:0016301">
    <property type="term" value="F:kinase activity"/>
    <property type="evidence" value="ECO:0007669"/>
    <property type="project" value="UniProtKB-KW"/>
</dbReference>
<keyword evidence="4" id="KW-0808">Transferase</keyword>
<dbReference type="InterPro" id="IPR016064">
    <property type="entry name" value="NAD/diacylglycerol_kinase_sf"/>
</dbReference>
<keyword evidence="4" id="KW-0418">Kinase</keyword>
<proteinExistence type="inferred from homology"/>
<dbReference type="PANTHER" id="PTHR12358:SF106">
    <property type="entry name" value="LIPID KINASE YEGS"/>
    <property type="match status" value="1"/>
</dbReference>
<protein>
    <submittedName>
        <fullName evidence="4">Diacylglycerol kinase</fullName>
    </submittedName>
</protein>
<sequence length="360" mass="38676">MRALLISNPNSTTNTPAAMKDIVTALRSVESLIIKSVLTAYKGHATDIVTGLTAKDFDYVICLGGDGTVNETVNGMLGSDPFSAPAADDLPTLAIVPTGSANVLAGSLGIPRNPVDAAWYVAGLISRGIRSSISIGHAADRCFVVNAGVGIDAEVIATMDGLRSGGTRASYFRYLPEVYRAWRGIQSNPPRISATVDGRELGRDIPIAIVSNANPWTFLGDLPVVTNPKMSVHCGLGFYGVTSLQGIAGLVTAANLAGALTGLRDTFRVPEREIRADDAQEVHLETSRPLKFQLDGEYIDERTELLIRVKKRGINVAALADDYTASRFTKTVASRPVEERLLNMLGKRVIDRLRRRSRQS</sequence>
<dbReference type="RefSeq" id="WP_245621947.1">
    <property type="nucleotide sequence ID" value="NZ_CP006841.1"/>
</dbReference>